<accession>A0A9N8V8Z9</accession>
<reference evidence="2" key="1">
    <citation type="submission" date="2021-06" db="EMBL/GenBank/DDBJ databases">
        <authorList>
            <person name="Kallberg Y."/>
            <person name="Tangrot J."/>
            <person name="Rosling A."/>
        </authorList>
    </citation>
    <scope>NUCLEOTIDE SEQUENCE</scope>
    <source>
        <strain evidence="2">87-6 pot B 2015</strain>
    </source>
</reference>
<evidence type="ECO:0000256" key="1">
    <source>
        <dbReference type="SAM" id="MobiDB-lite"/>
    </source>
</evidence>
<evidence type="ECO:0000313" key="2">
    <source>
        <dbReference type="EMBL" id="CAG8442631.1"/>
    </source>
</evidence>
<organism evidence="2 3">
    <name type="scientific">Funneliformis mosseae</name>
    <name type="common">Endomycorrhizal fungus</name>
    <name type="synonym">Glomus mosseae</name>
    <dbReference type="NCBI Taxonomy" id="27381"/>
    <lineage>
        <taxon>Eukaryota</taxon>
        <taxon>Fungi</taxon>
        <taxon>Fungi incertae sedis</taxon>
        <taxon>Mucoromycota</taxon>
        <taxon>Glomeromycotina</taxon>
        <taxon>Glomeromycetes</taxon>
        <taxon>Glomerales</taxon>
        <taxon>Glomeraceae</taxon>
        <taxon>Funneliformis</taxon>
    </lineage>
</organism>
<evidence type="ECO:0000313" key="3">
    <source>
        <dbReference type="Proteomes" id="UP000789375"/>
    </source>
</evidence>
<name>A0A9N8V8Z9_FUNMO</name>
<keyword evidence="3" id="KW-1185">Reference proteome</keyword>
<proteinExistence type="predicted"/>
<gene>
    <name evidence="2" type="ORF">FMOSSE_LOCUS934</name>
</gene>
<dbReference type="EMBL" id="CAJVPP010000100">
    <property type="protein sequence ID" value="CAG8442631.1"/>
    <property type="molecule type" value="Genomic_DNA"/>
</dbReference>
<protein>
    <submittedName>
        <fullName evidence="2">7666_t:CDS:1</fullName>
    </submittedName>
</protein>
<comment type="caution">
    <text evidence="2">The sequence shown here is derived from an EMBL/GenBank/DDBJ whole genome shotgun (WGS) entry which is preliminary data.</text>
</comment>
<dbReference type="AlphaFoldDB" id="A0A9N8V8Z9"/>
<dbReference type="Proteomes" id="UP000789375">
    <property type="component" value="Unassembled WGS sequence"/>
</dbReference>
<sequence>MNKYNSGEDRNHWKDWKKEKSKNQIVSDAIETNVKMHEKFNSTFDESGGSSLQKPLRLKRKLKEIRRPSDYDGLALLFEESKEDMIIRNIDEETLKEESKLPLATTLGRLDISTITRSISA</sequence>
<feature type="region of interest" description="Disordered" evidence="1">
    <location>
        <begin position="1"/>
        <end position="20"/>
    </location>
</feature>